<dbReference type="AlphaFoldDB" id="A0A966HNQ3"/>
<proteinExistence type="predicted"/>
<comment type="caution">
    <text evidence="1">The sequence shown here is derived from an EMBL/GenBank/DDBJ whole genome shotgun (WGS) entry which is preliminary data.</text>
</comment>
<accession>A0A966HNQ3</accession>
<dbReference type="Pfam" id="PF12915">
    <property type="entry name" value="DUF3833"/>
    <property type="match status" value="1"/>
</dbReference>
<gene>
    <name evidence="1" type="ORF">EBX29_03940</name>
</gene>
<dbReference type="Proteomes" id="UP000699985">
    <property type="component" value="Unassembled WGS sequence"/>
</dbReference>
<reference evidence="1" key="1">
    <citation type="submission" date="2018-10" db="EMBL/GenBank/DDBJ databases">
        <title>Iterative Subtractive Binning of Freshwater Chronoseries Metagenomes Recovers Nearly Complete Genomes from over Four Hundred Novel Species.</title>
        <authorList>
            <person name="Rodriguez-R L.M."/>
            <person name="Tsementzi D."/>
            <person name="Luo C."/>
            <person name="Konstantinidis K.T."/>
        </authorList>
    </citation>
    <scope>NUCLEOTIDE SEQUENCE</scope>
    <source>
        <strain evidence="1">WB8_1A_003</strain>
    </source>
</reference>
<dbReference type="EMBL" id="RGMI01000225">
    <property type="protein sequence ID" value="NCU50901.1"/>
    <property type="molecule type" value="Genomic_DNA"/>
</dbReference>
<evidence type="ECO:0000313" key="1">
    <source>
        <dbReference type="EMBL" id="NCU50901.1"/>
    </source>
</evidence>
<organism evidence="1 2">
    <name type="scientific">Candidatus Fonsibacter lacus</name>
    <dbReference type="NCBI Taxonomy" id="2576439"/>
    <lineage>
        <taxon>Bacteria</taxon>
        <taxon>Pseudomonadati</taxon>
        <taxon>Pseudomonadota</taxon>
        <taxon>Alphaproteobacteria</taxon>
        <taxon>Candidatus Pelagibacterales</taxon>
        <taxon>Candidatus Pelagibacterales incertae sedis</taxon>
        <taxon>Candidatus Fonsibacter</taxon>
    </lineage>
</organism>
<dbReference type="InterPro" id="IPR024409">
    <property type="entry name" value="DUF3833"/>
</dbReference>
<protein>
    <submittedName>
        <fullName evidence="1">DUF3833 domain-containing protein</fullName>
    </submittedName>
</protein>
<evidence type="ECO:0000313" key="2">
    <source>
        <dbReference type="Proteomes" id="UP000699985"/>
    </source>
</evidence>
<name>A0A966HNQ3_9PROT</name>
<sequence length="172" mass="20027">MLFIFFIFFSVTQCSSSMKLEQFKNNKPEFKLEEYFKGKTVARGVFEDRFGNVKKSFKVDIDGTWDGKYLIMKENFIYNDGTKEYREWKLEKIGTNQYQGYADGVIGLASGATSGNAFNWKYDFDLQIGSSKYKVSFDDWMFLQDNNYLVNIATMSKFGITLGKVILFFNKN</sequence>